<dbReference type="InterPro" id="IPR010930">
    <property type="entry name" value="Flg_bb/hook_C_dom"/>
</dbReference>
<dbReference type="EMBL" id="FXTX01000027">
    <property type="protein sequence ID" value="SMP22785.1"/>
    <property type="molecule type" value="Genomic_DNA"/>
</dbReference>
<reference evidence="11" key="1">
    <citation type="submission" date="2017-05" db="EMBL/GenBank/DDBJ databases">
        <authorList>
            <person name="Varghese N."/>
            <person name="Submissions S."/>
        </authorList>
    </citation>
    <scope>NUCLEOTIDE SEQUENCE</scope>
    <source>
        <strain evidence="11">DSM 18763</strain>
    </source>
</reference>
<keyword evidence="8" id="KW-0175">Coiled coil</keyword>
<dbReference type="InterPro" id="IPR002371">
    <property type="entry name" value="FlgK"/>
</dbReference>
<dbReference type="Pfam" id="PF22638">
    <property type="entry name" value="FlgK_D1"/>
    <property type="match status" value="1"/>
</dbReference>
<evidence type="ECO:0000259" key="10">
    <source>
        <dbReference type="Pfam" id="PF22638"/>
    </source>
</evidence>
<organism evidence="11 12">
    <name type="scientific">Venenivibrio stagnispumantis</name>
    <dbReference type="NCBI Taxonomy" id="407998"/>
    <lineage>
        <taxon>Bacteria</taxon>
        <taxon>Pseudomonadati</taxon>
        <taxon>Aquificota</taxon>
        <taxon>Aquificia</taxon>
        <taxon>Aquificales</taxon>
        <taxon>Hydrogenothermaceae</taxon>
        <taxon>Venenivibrio</taxon>
    </lineage>
</organism>
<dbReference type="PANTHER" id="PTHR30033">
    <property type="entry name" value="FLAGELLAR HOOK-ASSOCIATED PROTEIN 1"/>
    <property type="match status" value="1"/>
</dbReference>
<dbReference type="GO" id="GO:0009424">
    <property type="term" value="C:bacterial-type flagellum hook"/>
    <property type="evidence" value="ECO:0007669"/>
    <property type="project" value="UniProtKB-UniRule"/>
</dbReference>
<evidence type="ECO:0000256" key="5">
    <source>
        <dbReference type="ARBA" id="ARBA00022525"/>
    </source>
</evidence>
<comment type="similarity">
    <text evidence="3 7">Belongs to the flagella basal body rod proteins family.</text>
</comment>
<dbReference type="AlphaFoldDB" id="A0AA45WPS0"/>
<evidence type="ECO:0000256" key="6">
    <source>
        <dbReference type="ARBA" id="ARBA00023143"/>
    </source>
</evidence>
<comment type="subcellular location">
    <subcellularLocation>
        <location evidence="1 7">Bacterial flagellum</location>
    </subcellularLocation>
    <subcellularLocation>
        <location evidence="2 7">Secreted</location>
    </subcellularLocation>
</comment>
<evidence type="ECO:0000256" key="2">
    <source>
        <dbReference type="ARBA" id="ARBA00004613"/>
    </source>
</evidence>
<evidence type="ECO:0000256" key="3">
    <source>
        <dbReference type="ARBA" id="ARBA00009677"/>
    </source>
</evidence>
<comment type="caution">
    <text evidence="11">The sequence shown here is derived from an EMBL/GenBank/DDBJ whole genome shotgun (WGS) entry which is preliminary data.</text>
</comment>
<sequence>MSLFGILSLSGQALITNQIAINSTSKNMANVNTEGYMRENAVIADLPRGSIDIAKIERIFNANLYKRYIDLNQKSSSAESYKQLLTSIENLFSDNMGTGFASALNQFFNSLNDTIINPNDLSARYQVLTNAKALIGRIRETASNLDNIKQTTYKSLEDTINQINNLTSQLAQINKNIKIYQNDKSVITEYENQRDQIIKQLSDLINTKINYNQDGTVSVFTAKGFGLVVGNNSYNLSIQQDSNGFPIIRWNNTNDITNDIQNGEVGGNLKGLNVLKQIYNDLNDFTTIFATVLNKQHSQGYDLNGNTGINLFKADNGASKIDATNIALNISAPEDLALASDPNNLNSDNTNAKALLALKDNINGVLTLAEETTLTGSLFTASNYDFIKLRNFSEFYNTKLVGIIGSLKSDANQKADNAKALTDAVDAQIKSLSAVNLDEELINLTKLQRAYEASARIISITNNLLDTVINLGK</sequence>
<keyword evidence="11" id="KW-0969">Cilium</keyword>
<dbReference type="Proteomes" id="UP001157947">
    <property type="component" value="Unassembled WGS sequence"/>
</dbReference>
<dbReference type="NCBIfam" id="TIGR02492">
    <property type="entry name" value="flgK_ends"/>
    <property type="match status" value="1"/>
</dbReference>
<evidence type="ECO:0000313" key="12">
    <source>
        <dbReference type="Proteomes" id="UP001157947"/>
    </source>
</evidence>
<keyword evidence="6 7" id="KW-0975">Bacterial flagellum</keyword>
<keyword evidence="5 7" id="KW-0964">Secreted</keyword>
<dbReference type="RefSeq" id="WP_265133677.1">
    <property type="nucleotide sequence ID" value="NZ_FXTX01000027.1"/>
</dbReference>
<dbReference type="PRINTS" id="PR01005">
    <property type="entry name" value="FLGHOOKAP1"/>
</dbReference>
<proteinExistence type="inferred from homology"/>
<evidence type="ECO:0000256" key="1">
    <source>
        <dbReference type="ARBA" id="ARBA00004365"/>
    </source>
</evidence>
<dbReference type="GO" id="GO:0005576">
    <property type="term" value="C:extracellular region"/>
    <property type="evidence" value="ECO:0007669"/>
    <property type="project" value="UniProtKB-SubCell"/>
</dbReference>
<evidence type="ECO:0000256" key="8">
    <source>
        <dbReference type="SAM" id="Coils"/>
    </source>
</evidence>
<dbReference type="GO" id="GO:0044780">
    <property type="term" value="P:bacterial-type flagellum assembly"/>
    <property type="evidence" value="ECO:0007669"/>
    <property type="project" value="InterPro"/>
</dbReference>
<feature type="coiled-coil region" evidence="8">
    <location>
        <begin position="156"/>
        <end position="207"/>
    </location>
</feature>
<evidence type="ECO:0000313" key="11">
    <source>
        <dbReference type="EMBL" id="SMP22785.1"/>
    </source>
</evidence>
<accession>A0AA45WPS0</accession>
<keyword evidence="11" id="KW-0282">Flagellum</keyword>
<feature type="domain" description="Flagellar hook-associated protein FlgK helical" evidence="10">
    <location>
        <begin position="85"/>
        <end position="312"/>
    </location>
</feature>
<keyword evidence="11" id="KW-0966">Cell projection</keyword>
<protein>
    <recommendedName>
        <fullName evidence="4 7">Flagellar hook-associated protein 1</fullName>
        <shortName evidence="7">HAP1</shortName>
    </recommendedName>
</protein>
<dbReference type="GO" id="GO:0005198">
    <property type="term" value="F:structural molecule activity"/>
    <property type="evidence" value="ECO:0007669"/>
    <property type="project" value="UniProtKB-UniRule"/>
</dbReference>
<evidence type="ECO:0000256" key="7">
    <source>
        <dbReference type="RuleBase" id="RU362065"/>
    </source>
</evidence>
<dbReference type="PANTHER" id="PTHR30033:SF1">
    <property type="entry name" value="FLAGELLAR HOOK-ASSOCIATED PROTEIN 1"/>
    <property type="match status" value="1"/>
</dbReference>
<keyword evidence="12" id="KW-1185">Reference proteome</keyword>
<evidence type="ECO:0000256" key="4">
    <source>
        <dbReference type="ARBA" id="ARBA00016244"/>
    </source>
</evidence>
<dbReference type="SUPFAM" id="SSF64518">
    <property type="entry name" value="Phase 1 flagellin"/>
    <property type="match status" value="1"/>
</dbReference>
<evidence type="ECO:0000259" key="9">
    <source>
        <dbReference type="Pfam" id="PF06429"/>
    </source>
</evidence>
<feature type="domain" description="Flagellar basal-body/hook protein C-terminal" evidence="9">
    <location>
        <begin position="433"/>
        <end position="471"/>
    </location>
</feature>
<gene>
    <name evidence="7" type="primary">flgK</name>
    <name evidence="11" type="ORF">SAMN06264868_1274</name>
</gene>
<name>A0AA45WPS0_9AQUI</name>
<dbReference type="Pfam" id="PF06429">
    <property type="entry name" value="Flg_bbr_C"/>
    <property type="match status" value="1"/>
</dbReference>
<dbReference type="InterPro" id="IPR053927">
    <property type="entry name" value="FlgK_helical"/>
</dbReference>